<dbReference type="Proteomes" id="UP000008063">
    <property type="component" value="Unassembled WGS sequence"/>
</dbReference>
<evidence type="ECO:0000313" key="2">
    <source>
        <dbReference type="EMBL" id="EGN92326.1"/>
    </source>
</evidence>
<sequence>MTQHSSAKCLNVVQDNMMAIQIQMNNGVFSSETTNNCDDLEESCDKLGNKKHTSEGQSPNNSHRQGLLALAMPGDGASIAELRKIDVIFKICGEASKIFGLPQQYFEVQLDRTSVPELELLQVAKQVGEQIKYDMFPPVLFPDGVMDTKSVFKSTTIAKILEVAFHGPKSLEGGRAGSKSNAKTWDVTMNTPGFLAWGAVVAVFLVFPDKEFPHDGKGAKSGLKCSDLFCNYKKILIMKANKKQVKEIYKIFNQYIFSSHKTIQAVIAGQGDCYNEEVEQAMAKMDISSDKDDTEVVVAAAALSAVQINVLSTDDIFSRKLIGTGGVDIEEEEAGDNITKALVMNTKKSQSGKGKSAEVATLFGGVVIFKKRPGCNSSCKWGGPSTRKAEMWLHIDGSITKPNITIDPSSAANWEVNNKAIIGFLQNRSADNKKDLEKCVTAKDAWAILVQHHKQTGPVLQILLIQQFLDIKYNHVKTYSDTSRCLSDFARWIFAIGIPDKETFLTIGMLNALSDTSNSTAFYLSAPKVKTTTLPVDPAESSAFITLAHDNTLYPSASIANHEEYHGFLVSVDPTVSINWDDNIKSDILYAPMSALQTNTSTLIDPNVSSMYLDTGTSIHISNVASNFFLLQPTSPHSVNGVGGSSVAALGIGSIKLHLGQGAHFTLHNVLYIPSAMISHKKEIVCCERPQHHSLLITPFLPLWTPGIDDLDTPTSTQ</sequence>
<accession>F8QH77</accession>
<protein>
    <recommendedName>
        <fullName evidence="1">Retrovirus-related Pol polyprotein from transposon TNT 1-94-like beta-barrel domain-containing protein</fullName>
    </recommendedName>
</protein>
<dbReference type="HOGENOM" id="CLU_385019_0_0_1"/>
<dbReference type="Pfam" id="PF22936">
    <property type="entry name" value="Pol_BBD"/>
    <property type="match status" value="1"/>
</dbReference>
<dbReference type="AlphaFoldDB" id="F8QH77"/>
<dbReference type="Pfam" id="PF20414">
    <property type="entry name" value="DUF6698"/>
    <property type="match status" value="1"/>
</dbReference>
<dbReference type="InParanoid" id="F8QH77"/>
<feature type="domain" description="Retrovirus-related Pol polyprotein from transposon TNT 1-94-like beta-barrel" evidence="1">
    <location>
        <begin position="612"/>
        <end position="675"/>
    </location>
</feature>
<evidence type="ECO:0000259" key="1">
    <source>
        <dbReference type="Pfam" id="PF22936"/>
    </source>
</evidence>
<keyword evidence="3" id="KW-1185">Reference proteome</keyword>
<gene>
    <name evidence="2" type="ORF">SERLA73DRAFT_157062</name>
</gene>
<evidence type="ECO:0000313" key="3">
    <source>
        <dbReference type="Proteomes" id="UP000008063"/>
    </source>
</evidence>
<dbReference type="InterPro" id="IPR046521">
    <property type="entry name" value="DUF6698"/>
</dbReference>
<reference evidence="3" key="1">
    <citation type="journal article" date="2011" name="Science">
        <title>The plant cell wall-decomposing machinery underlies the functional diversity of forest fungi.</title>
        <authorList>
            <person name="Eastwood D.C."/>
            <person name="Floudas D."/>
            <person name="Binder M."/>
            <person name="Majcherczyk A."/>
            <person name="Schneider P."/>
            <person name="Aerts A."/>
            <person name="Asiegbu F.O."/>
            <person name="Baker S.E."/>
            <person name="Barry K."/>
            <person name="Bendiksby M."/>
            <person name="Blumentritt M."/>
            <person name="Coutinho P.M."/>
            <person name="Cullen D."/>
            <person name="de Vries R.P."/>
            <person name="Gathman A."/>
            <person name="Goodell B."/>
            <person name="Henrissat B."/>
            <person name="Ihrmark K."/>
            <person name="Kauserud H."/>
            <person name="Kohler A."/>
            <person name="LaButti K."/>
            <person name="Lapidus A."/>
            <person name="Lavin J.L."/>
            <person name="Lee Y.-H."/>
            <person name="Lindquist E."/>
            <person name="Lilly W."/>
            <person name="Lucas S."/>
            <person name="Morin E."/>
            <person name="Murat C."/>
            <person name="Oguiza J.A."/>
            <person name="Park J."/>
            <person name="Pisabarro A.G."/>
            <person name="Riley R."/>
            <person name="Rosling A."/>
            <person name="Salamov A."/>
            <person name="Schmidt O."/>
            <person name="Schmutz J."/>
            <person name="Skrede I."/>
            <person name="Stenlid J."/>
            <person name="Wiebenga A."/>
            <person name="Xie X."/>
            <person name="Kuees U."/>
            <person name="Hibbett D.S."/>
            <person name="Hoffmeister D."/>
            <person name="Hoegberg N."/>
            <person name="Martin F."/>
            <person name="Grigoriev I.V."/>
            <person name="Watkinson S.C."/>
        </authorList>
    </citation>
    <scope>NUCLEOTIDE SEQUENCE [LARGE SCALE GENOMIC DNA]</scope>
    <source>
        <strain evidence="3">strain S7.3</strain>
    </source>
</reference>
<dbReference type="OrthoDB" id="2614725at2759"/>
<organism evidence="3">
    <name type="scientific">Serpula lacrymans var. lacrymans (strain S7.3)</name>
    <name type="common">Dry rot fungus</name>
    <dbReference type="NCBI Taxonomy" id="936435"/>
    <lineage>
        <taxon>Eukaryota</taxon>
        <taxon>Fungi</taxon>
        <taxon>Dikarya</taxon>
        <taxon>Basidiomycota</taxon>
        <taxon>Agaricomycotina</taxon>
        <taxon>Agaricomycetes</taxon>
        <taxon>Agaricomycetidae</taxon>
        <taxon>Boletales</taxon>
        <taxon>Coniophorineae</taxon>
        <taxon>Serpulaceae</taxon>
        <taxon>Serpula</taxon>
    </lineage>
</organism>
<proteinExistence type="predicted"/>
<dbReference type="Pfam" id="PF14223">
    <property type="entry name" value="Retrotran_gag_2"/>
    <property type="match status" value="1"/>
</dbReference>
<name>F8QH77_SERL3</name>
<dbReference type="EMBL" id="GL945507">
    <property type="protein sequence ID" value="EGN92326.1"/>
    <property type="molecule type" value="Genomic_DNA"/>
</dbReference>
<dbReference type="STRING" id="936435.F8QH77"/>
<dbReference type="InterPro" id="IPR054722">
    <property type="entry name" value="PolX-like_BBD"/>
</dbReference>